<evidence type="ECO:0000313" key="3">
    <source>
        <dbReference type="EMBL" id="GGE17335.1"/>
    </source>
</evidence>
<gene>
    <name evidence="3" type="ORF">GCM10011390_40530</name>
</gene>
<dbReference type="Proteomes" id="UP000644699">
    <property type="component" value="Unassembled WGS sequence"/>
</dbReference>
<keyword evidence="4" id="KW-1185">Reference proteome</keyword>
<proteinExistence type="predicted"/>
<dbReference type="RefSeq" id="WP_188911690.1">
    <property type="nucleotide sequence ID" value="NZ_BMIQ01000007.1"/>
</dbReference>
<reference evidence="3" key="1">
    <citation type="journal article" date="2014" name="Int. J. Syst. Evol. Microbiol.">
        <title>Complete genome sequence of Corynebacterium casei LMG S-19264T (=DSM 44701T), isolated from a smear-ripened cheese.</title>
        <authorList>
            <consortium name="US DOE Joint Genome Institute (JGI-PGF)"/>
            <person name="Walter F."/>
            <person name="Albersmeier A."/>
            <person name="Kalinowski J."/>
            <person name="Ruckert C."/>
        </authorList>
    </citation>
    <scope>NUCLEOTIDE SEQUENCE</scope>
    <source>
        <strain evidence="3">CGMCC 1.15367</strain>
    </source>
</reference>
<reference evidence="3" key="2">
    <citation type="submission" date="2020-09" db="EMBL/GenBank/DDBJ databases">
        <authorList>
            <person name="Sun Q."/>
            <person name="Zhou Y."/>
        </authorList>
    </citation>
    <scope>NUCLEOTIDE SEQUENCE</scope>
    <source>
        <strain evidence="3">CGMCC 1.15367</strain>
    </source>
</reference>
<feature type="compositionally biased region" description="Low complexity" evidence="1">
    <location>
        <begin position="50"/>
        <end position="64"/>
    </location>
</feature>
<evidence type="ECO:0000313" key="4">
    <source>
        <dbReference type="Proteomes" id="UP000644699"/>
    </source>
</evidence>
<keyword evidence="2" id="KW-0472">Membrane</keyword>
<dbReference type="AlphaFoldDB" id="A0A917E9P9"/>
<name>A0A917E9P9_9HYPH</name>
<evidence type="ECO:0000256" key="1">
    <source>
        <dbReference type="SAM" id="MobiDB-lite"/>
    </source>
</evidence>
<dbReference type="EMBL" id="BMIQ01000007">
    <property type="protein sequence ID" value="GGE17335.1"/>
    <property type="molecule type" value="Genomic_DNA"/>
</dbReference>
<sequence length="72" mass="7304">MSENDQYPRQQHGTFTPVGVILVIAVSIVVALFIYGRTAGDSVPAPTPGAPGAEAPANPNQLTPAPAPAQAP</sequence>
<keyword evidence="2" id="KW-1133">Transmembrane helix</keyword>
<keyword evidence="2" id="KW-0812">Transmembrane</keyword>
<comment type="caution">
    <text evidence="3">The sequence shown here is derived from an EMBL/GenBank/DDBJ whole genome shotgun (WGS) entry which is preliminary data.</text>
</comment>
<evidence type="ECO:0000256" key="2">
    <source>
        <dbReference type="SAM" id="Phobius"/>
    </source>
</evidence>
<feature type="region of interest" description="Disordered" evidence="1">
    <location>
        <begin position="41"/>
        <end position="72"/>
    </location>
</feature>
<organism evidence="3 4">
    <name type="scientific">Aureimonas endophytica</name>
    <dbReference type="NCBI Taxonomy" id="2027858"/>
    <lineage>
        <taxon>Bacteria</taxon>
        <taxon>Pseudomonadati</taxon>
        <taxon>Pseudomonadota</taxon>
        <taxon>Alphaproteobacteria</taxon>
        <taxon>Hyphomicrobiales</taxon>
        <taxon>Aurantimonadaceae</taxon>
        <taxon>Aureimonas</taxon>
    </lineage>
</organism>
<accession>A0A917E9P9</accession>
<protein>
    <submittedName>
        <fullName evidence="3">Uncharacterized protein</fullName>
    </submittedName>
</protein>
<feature type="transmembrane region" description="Helical" evidence="2">
    <location>
        <begin position="15"/>
        <end position="35"/>
    </location>
</feature>